<dbReference type="STRING" id="1179773.BN6_78460"/>
<keyword evidence="3" id="KW-1185">Reference proteome</keyword>
<dbReference type="EMBL" id="HE804045">
    <property type="protein sequence ID" value="CCH35064.1"/>
    <property type="molecule type" value="Genomic_DNA"/>
</dbReference>
<evidence type="ECO:0000313" key="3">
    <source>
        <dbReference type="Proteomes" id="UP000006281"/>
    </source>
</evidence>
<keyword evidence="1" id="KW-1133">Transmembrane helix</keyword>
<dbReference type="KEGG" id="sesp:BN6_78460"/>
<feature type="transmembrane region" description="Helical" evidence="1">
    <location>
        <begin position="26"/>
        <end position="43"/>
    </location>
</feature>
<gene>
    <name evidence="2" type="ordered locus">BN6_78460</name>
</gene>
<name>K0KE69_SACES</name>
<accession>K0KE69</accession>
<dbReference type="eggNOG" id="ENOG502ZHFG">
    <property type="taxonomic scope" value="Bacteria"/>
</dbReference>
<feature type="transmembrane region" description="Helical" evidence="1">
    <location>
        <begin position="55"/>
        <end position="73"/>
    </location>
</feature>
<dbReference type="BioCyc" id="SESP1179773:BN6_RS37945-MONOMER"/>
<protein>
    <submittedName>
        <fullName evidence="2">Putative membrane protein</fullName>
    </submittedName>
</protein>
<reference evidence="2 3" key="1">
    <citation type="journal article" date="2012" name="BMC Genomics">
        <title>Complete genome sequence of Saccharothrix espanaensis DSM 44229T and comparison to the other completely sequenced Pseudonocardiaceae.</title>
        <authorList>
            <person name="Strobel T."/>
            <person name="Al-Dilaimi A."/>
            <person name="Blom J."/>
            <person name="Gessner A."/>
            <person name="Kalinowski J."/>
            <person name="Luzhetska M."/>
            <person name="Puhler A."/>
            <person name="Szczepanowski R."/>
            <person name="Bechthold A."/>
            <person name="Ruckert C."/>
        </authorList>
    </citation>
    <scope>NUCLEOTIDE SEQUENCE [LARGE SCALE GENOMIC DNA]</scope>
    <source>
        <strain evidence="3">ATCC 51144 / DSM 44229 / JCM 9112 / NBRC 15066 / NRRL 15764</strain>
    </source>
</reference>
<sequence>MSVREWERWWCAVADQGSIEKRGVDVVGLVFGAAALVAAAYMLSDGASWPAFLDVRWVLAGGAMLIGLGLLAGSARRRR</sequence>
<proteinExistence type="predicted"/>
<evidence type="ECO:0000256" key="1">
    <source>
        <dbReference type="SAM" id="Phobius"/>
    </source>
</evidence>
<evidence type="ECO:0000313" key="2">
    <source>
        <dbReference type="EMBL" id="CCH35064.1"/>
    </source>
</evidence>
<dbReference type="AlphaFoldDB" id="K0KE69"/>
<dbReference type="Proteomes" id="UP000006281">
    <property type="component" value="Chromosome"/>
</dbReference>
<keyword evidence="1" id="KW-0472">Membrane</keyword>
<keyword evidence="1" id="KW-0812">Transmembrane</keyword>
<organism evidence="2 3">
    <name type="scientific">Saccharothrix espanaensis (strain ATCC 51144 / DSM 44229 / JCM 9112 / NBRC 15066 / NRRL 15764)</name>
    <dbReference type="NCBI Taxonomy" id="1179773"/>
    <lineage>
        <taxon>Bacteria</taxon>
        <taxon>Bacillati</taxon>
        <taxon>Actinomycetota</taxon>
        <taxon>Actinomycetes</taxon>
        <taxon>Pseudonocardiales</taxon>
        <taxon>Pseudonocardiaceae</taxon>
        <taxon>Saccharothrix</taxon>
    </lineage>
</organism>
<dbReference type="HOGENOM" id="CLU_198345_0_0_11"/>
<dbReference type="PATRIC" id="fig|1179773.3.peg.7921"/>